<evidence type="ECO:0000313" key="1">
    <source>
        <dbReference type="EMBL" id="SDZ62962.1"/>
    </source>
</evidence>
<evidence type="ECO:0000313" key="2">
    <source>
        <dbReference type="Proteomes" id="UP000183417"/>
    </source>
</evidence>
<name>A0A1H3UKG8_9BURK</name>
<feature type="non-terminal residue" evidence="1">
    <location>
        <position position="1"/>
    </location>
</feature>
<protein>
    <submittedName>
        <fullName evidence="1">Uncharacterized protein</fullName>
    </submittedName>
</protein>
<proteinExistence type="predicted"/>
<reference evidence="1 2" key="1">
    <citation type="submission" date="2016-10" db="EMBL/GenBank/DDBJ databases">
        <authorList>
            <person name="de Groot N.N."/>
        </authorList>
    </citation>
    <scope>NUCLEOTIDE SEQUENCE [LARGE SCALE GENOMIC DNA]</scope>
    <source>
        <strain evidence="1 2">LMG 24775</strain>
    </source>
</reference>
<dbReference type="EMBL" id="FNPE01000057">
    <property type="protein sequence ID" value="SDZ62962.1"/>
    <property type="molecule type" value="Genomic_DNA"/>
</dbReference>
<dbReference type="Proteomes" id="UP000183417">
    <property type="component" value="Unassembled WGS sequence"/>
</dbReference>
<gene>
    <name evidence="1" type="ORF">SAMN05421547_1576</name>
</gene>
<dbReference type="AlphaFoldDB" id="A0A1H3UKG8"/>
<accession>A0A1H3UKG8</accession>
<sequence length="155" mass="17355">VGIRRSDISVPYSSSKLKKLRSVSTRPAAAQPDLSGSGGPRSLLAYYAAIWRTAHGSNATYDIPVVIDSPNQQAQDDINLPAVLEFIAKDLPDDIQLIVGLETSTEFPFDYELHLERKYSVLIEEEWDITYSKVEPLLHAMYTNLFSQPAKDKQE</sequence>
<organism evidence="1 2">
    <name type="scientific">Delftia lacustris</name>
    <dbReference type="NCBI Taxonomy" id="558537"/>
    <lineage>
        <taxon>Bacteria</taxon>
        <taxon>Pseudomonadati</taxon>
        <taxon>Pseudomonadota</taxon>
        <taxon>Betaproteobacteria</taxon>
        <taxon>Burkholderiales</taxon>
        <taxon>Comamonadaceae</taxon>
        <taxon>Delftia</taxon>
    </lineage>
</organism>